<comment type="similarity">
    <text evidence="2">Belongs to the TonB family.</text>
</comment>
<dbReference type="Proteomes" id="UP000738126">
    <property type="component" value="Unassembled WGS sequence"/>
</dbReference>
<dbReference type="EMBL" id="NRSH01000057">
    <property type="protein sequence ID" value="MBK1726666.1"/>
    <property type="molecule type" value="Genomic_DNA"/>
</dbReference>
<gene>
    <name evidence="11" type="ORF">CKO13_06430</name>
</gene>
<evidence type="ECO:0000256" key="5">
    <source>
        <dbReference type="ARBA" id="ARBA00022519"/>
    </source>
</evidence>
<keyword evidence="5" id="KW-0997">Cell inner membrane</keyword>
<reference evidence="11 12" key="1">
    <citation type="journal article" date="2020" name="Microorganisms">
        <title>Osmotic Adaptation and Compatible Solute Biosynthesis of Phototrophic Bacteria as Revealed from Genome Analyses.</title>
        <authorList>
            <person name="Imhoff J.F."/>
            <person name="Rahn T."/>
            <person name="Kunzel S."/>
            <person name="Keller A."/>
            <person name="Neulinger S.C."/>
        </authorList>
    </citation>
    <scope>NUCLEOTIDE SEQUENCE [LARGE SCALE GENOMIC DNA]</scope>
    <source>
        <strain evidence="11 12">DSM 15116</strain>
    </source>
</reference>
<comment type="subcellular location">
    <subcellularLocation>
        <location evidence="1">Cell inner membrane</location>
        <topology evidence="1">Single-pass membrane protein</topology>
        <orientation evidence="1">Periplasmic side</orientation>
    </subcellularLocation>
</comment>
<evidence type="ECO:0000256" key="6">
    <source>
        <dbReference type="ARBA" id="ARBA00022692"/>
    </source>
</evidence>
<dbReference type="Pfam" id="PF03544">
    <property type="entry name" value="TonB_C"/>
    <property type="match status" value="1"/>
</dbReference>
<evidence type="ECO:0000256" key="3">
    <source>
        <dbReference type="ARBA" id="ARBA00022448"/>
    </source>
</evidence>
<dbReference type="InterPro" id="IPR051045">
    <property type="entry name" value="TonB-dependent_transducer"/>
</dbReference>
<evidence type="ECO:0000256" key="4">
    <source>
        <dbReference type="ARBA" id="ARBA00022475"/>
    </source>
</evidence>
<dbReference type="PROSITE" id="PS52015">
    <property type="entry name" value="TONB_CTD"/>
    <property type="match status" value="1"/>
</dbReference>
<evidence type="ECO:0000256" key="1">
    <source>
        <dbReference type="ARBA" id="ARBA00004383"/>
    </source>
</evidence>
<dbReference type="InterPro" id="IPR037682">
    <property type="entry name" value="TonB_C"/>
</dbReference>
<evidence type="ECO:0000313" key="11">
    <source>
        <dbReference type="EMBL" id="MBK1726666.1"/>
    </source>
</evidence>
<sequence length="149" mass="16807">EAPEREQQADTRGDAAAEAAALYQRLRQPRQPSKRFLNARTRAHEAAAYMEAWSRKVEAVGNLNYPSAARRRGLSGRLILEVTLRPDGSVEAVRVVERSRHRLLDEAAVRTVRLAAPFSEIPEEVLDGHDQLVITRTWEFVDGGRLETH</sequence>
<keyword evidence="8" id="KW-1133">Transmembrane helix</keyword>
<evidence type="ECO:0000256" key="9">
    <source>
        <dbReference type="ARBA" id="ARBA00023136"/>
    </source>
</evidence>
<keyword evidence="6" id="KW-0812">Transmembrane</keyword>
<feature type="non-terminal residue" evidence="11">
    <location>
        <position position="1"/>
    </location>
</feature>
<evidence type="ECO:0000256" key="7">
    <source>
        <dbReference type="ARBA" id="ARBA00022927"/>
    </source>
</evidence>
<name>A0ABS1E4K2_9GAMM</name>
<dbReference type="InterPro" id="IPR006260">
    <property type="entry name" value="TonB/TolA_C"/>
</dbReference>
<keyword evidence="7" id="KW-0653">Protein transport</keyword>
<proteinExistence type="inferred from homology"/>
<dbReference type="PANTHER" id="PTHR33446">
    <property type="entry name" value="PROTEIN TONB-RELATED"/>
    <property type="match status" value="1"/>
</dbReference>
<evidence type="ECO:0000256" key="8">
    <source>
        <dbReference type="ARBA" id="ARBA00022989"/>
    </source>
</evidence>
<dbReference type="SUPFAM" id="SSF74653">
    <property type="entry name" value="TolA/TonB C-terminal domain"/>
    <property type="match status" value="1"/>
</dbReference>
<keyword evidence="12" id="KW-1185">Reference proteome</keyword>
<dbReference type="PANTHER" id="PTHR33446:SF11">
    <property type="entry name" value="TONB3"/>
    <property type="match status" value="1"/>
</dbReference>
<feature type="domain" description="TonB C-terminal" evidence="10">
    <location>
        <begin position="50"/>
        <end position="147"/>
    </location>
</feature>
<keyword evidence="4" id="KW-1003">Cell membrane</keyword>
<dbReference type="Gene3D" id="3.30.1150.10">
    <property type="match status" value="1"/>
</dbReference>
<evidence type="ECO:0000313" key="12">
    <source>
        <dbReference type="Proteomes" id="UP000738126"/>
    </source>
</evidence>
<comment type="caution">
    <text evidence="11">The sequence shown here is derived from an EMBL/GenBank/DDBJ whole genome shotgun (WGS) entry which is preliminary data.</text>
</comment>
<keyword evidence="3" id="KW-0813">Transport</keyword>
<accession>A0ABS1E4K2</accession>
<protein>
    <recommendedName>
        <fullName evidence="10">TonB C-terminal domain-containing protein</fullName>
    </recommendedName>
</protein>
<dbReference type="NCBIfam" id="TIGR01352">
    <property type="entry name" value="tonB_Cterm"/>
    <property type="match status" value="1"/>
</dbReference>
<organism evidence="11 12">
    <name type="scientific">Halorhodospira neutriphila</name>
    <dbReference type="NCBI Taxonomy" id="168379"/>
    <lineage>
        <taxon>Bacteria</taxon>
        <taxon>Pseudomonadati</taxon>
        <taxon>Pseudomonadota</taxon>
        <taxon>Gammaproteobacteria</taxon>
        <taxon>Chromatiales</taxon>
        <taxon>Ectothiorhodospiraceae</taxon>
        <taxon>Halorhodospira</taxon>
    </lineage>
</organism>
<evidence type="ECO:0000259" key="10">
    <source>
        <dbReference type="PROSITE" id="PS52015"/>
    </source>
</evidence>
<keyword evidence="9" id="KW-0472">Membrane</keyword>
<evidence type="ECO:0000256" key="2">
    <source>
        <dbReference type="ARBA" id="ARBA00006555"/>
    </source>
</evidence>
<dbReference type="RefSeq" id="WP_200258150.1">
    <property type="nucleotide sequence ID" value="NZ_NRSH01000057.1"/>
</dbReference>